<gene>
    <name evidence="7" type="primary">pfs</name>
    <name evidence="7" type="ORF">CIG1485E_1465</name>
</gene>
<dbReference type="PANTHER" id="PTHR46832">
    <property type="entry name" value="5'-METHYLTHIOADENOSINE/S-ADENOSYLHOMOCYSTEINE NUCLEOSIDASE"/>
    <property type="match status" value="1"/>
</dbReference>
<evidence type="ECO:0000256" key="4">
    <source>
        <dbReference type="ARBA" id="ARBA00022801"/>
    </source>
</evidence>
<reference evidence="8" key="1">
    <citation type="journal article" date="2014" name="Genome Announc.">
        <title>Complete Genome Sequence of Campylobacter iguaniorum Strain 1485ET, Isolated from a Bearded Dragon (Pogona vitticeps).</title>
        <authorList>
            <person name="Gilbert M.J."/>
            <person name="Miller W.G."/>
            <person name="Yee E."/>
            <person name="Kik M."/>
            <person name="Wagenaar J.A."/>
            <person name="Duim B."/>
        </authorList>
    </citation>
    <scope>NUCLEOTIDE SEQUENCE [LARGE SCALE GENOMIC DNA]</scope>
    <source>
        <strain evidence="8">1485E</strain>
    </source>
</reference>
<dbReference type="Pfam" id="PF01048">
    <property type="entry name" value="PNP_UDP_1"/>
    <property type="match status" value="1"/>
</dbReference>
<dbReference type="InterPro" id="IPR010049">
    <property type="entry name" value="MTA_SAH_Nsdase"/>
</dbReference>
<evidence type="ECO:0000313" key="7">
    <source>
        <dbReference type="EMBL" id="AII15288.1"/>
    </source>
</evidence>
<name>A0A076FC99_9BACT</name>
<keyword evidence="7" id="KW-0326">Glycosidase</keyword>
<dbReference type="GO" id="GO:0008930">
    <property type="term" value="F:methylthioadenosine nucleosidase activity"/>
    <property type="evidence" value="ECO:0007669"/>
    <property type="project" value="InterPro"/>
</dbReference>
<dbReference type="InterPro" id="IPR000845">
    <property type="entry name" value="Nucleoside_phosphorylase_d"/>
</dbReference>
<dbReference type="NCBIfam" id="TIGR01704">
    <property type="entry name" value="MTA_SAH-Nsdase"/>
    <property type="match status" value="1"/>
</dbReference>
<feature type="domain" description="Nucleoside phosphorylase" evidence="6">
    <location>
        <begin position="2"/>
        <end position="225"/>
    </location>
</feature>
<dbReference type="KEGG" id="caj:CIG1485E_1465"/>
<dbReference type="OrthoDB" id="9792278at2"/>
<dbReference type="HOGENOM" id="CLU_031248_2_0_7"/>
<dbReference type="CDD" id="cd09008">
    <property type="entry name" value="MTAN"/>
    <property type="match status" value="1"/>
</dbReference>
<dbReference type="GO" id="GO:0019284">
    <property type="term" value="P:L-methionine salvage from S-adenosylmethionine"/>
    <property type="evidence" value="ECO:0007669"/>
    <property type="project" value="TreeGrafter"/>
</dbReference>
<dbReference type="InterPro" id="IPR035994">
    <property type="entry name" value="Nucleoside_phosphorylase_sf"/>
</dbReference>
<proteinExistence type="predicted"/>
<dbReference type="STRING" id="1244531.CIG2463D_1658"/>
<evidence type="ECO:0000256" key="2">
    <source>
        <dbReference type="ARBA" id="ARBA00011974"/>
    </source>
</evidence>
<evidence type="ECO:0000256" key="1">
    <source>
        <dbReference type="ARBA" id="ARBA00004945"/>
    </source>
</evidence>
<keyword evidence="8" id="KW-1185">Reference proteome</keyword>
<dbReference type="NCBIfam" id="NF004079">
    <property type="entry name" value="PRK05584.1"/>
    <property type="match status" value="1"/>
</dbReference>
<dbReference type="Gene3D" id="3.40.50.1580">
    <property type="entry name" value="Nucleoside phosphorylase domain"/>
    <property type="match status" value="1"/>
</dbReference>
<accession>A0A076FC99</accession>
<dbReference type="EC" id="3.2.2.9" evidence="2"/>
<dbReference type="GO" id="GO:0019509">
    <property type="term" value="P:L-methionine salvage from methylthioadenosine"/>
    <property type="evidence" value="ECO:0007669"/>
    <property type="project" value="UniProtKB-UniPathway"/>
</dbReference>
<evidence type="ECO:0000313" key="8">
    <source>
        <dbReference type="Proteomes" id="UP000028486"/>
    </source>
</evidence>
<dbReference type="GO" id="GO:0008782">
    <property type="term" value="F:adenosylhomocysteine nucleosidase activity"/>
    <property type="evidence" value="ECO:0007669"/>
    <property type="project" value="UniProtKB-EC"/>
</dbReference>
<evidence type="ECO:0000256" key="5">
    <source>
        <dbReference type="ARBA" id="ARBA00023167"/>
    </source>
</evidence>
<dbReference type="RefSeq" id="WP_038455044.1">
    <property type="nucleotide sequence ID" value="NZ_CP009043.1"/>
</dbReference>
<dbReference type="UniPathway" id="UPA00904">
    <property type="reaction ID" value="UER00871"/>
</dbReference>
<dbReference type="EMBL" id="CP009043">
    <property type="protein sequence ID" value="AII15288.1"/>
    <property type="molecule type" value="Genomic_DNA"/>
</dbReference>
<evidence type="ECO:0000256" key="3">
    <source>
        <dbReference type="ARBA" id="ARBA00022605"/>
    </source>
</evidence>
<dbReference type="GO" id="GO:0005829">
    <property type="term" value="C:cytosol"/>
    <property type="evidence" value="ECO:0007669"/>
    <property type="project" value="TreeGrafter"/>
</dbReference>
<dbReference type="PANTHER" id="PTHR46832:SF1">
    <property type="entry name" value="5'-METHYLTHIOADENOSINE_S-ADENOSYLHOMOCYSTEINE NUCLEOSIDASE"/>
    <property type="match status" value="1"/>
</dbReference>
<dbReference type="Proteomes" id="UP000028486">
    <property type="component" value="Chromosome"/>
</dbReference>
<dbReference type="SUPFAM" id="SSF53167">
    <property type="entry name" value="Purine and uridine phosphorylases"/>
    <property type="match status" value="1"/>
</dbReference>
<keyword evidence="5" id="KW-0486">Methionine biosynthesis</keyword>
<keyword evidence="3" id="KW-0028">Amino-acid biosynthesis</keyword>
<comment type="pathway">
    <text evidence="1">Amino-acid biosynthesis; L-methionine biosynthesis via salvage pathway; S-methyl-5-thio-alpha-D-ribose 1-phosphate from S-methyl-5'-thioadenosine (hydrolase route): step 1/2.</text>
</comment>
<evidence type="ECO:0000259" key="6">
    <source>
        <dbReference type="Pfam" id="PF01048"/>
    </source>
</evidence>
<keyword evidence="4 7" id="KW-0378">Hydrolase</keyword>
<dbReference type="PATRIC" id="fig|1244531.5.peg.1665"/>
<dbReference type="GO" id="GO:0009164">
    <property type="term" value="P:nucleoside catabolic process"/>
    <property type="evidence" value="ECO:0007669"/>
    <property type="project" value="InterPro"/>
</dbReference>
<sequence>MKIAILGAMSDEIAPLLDKLQNYETVKYAKNEFYLAKYKNHDLVIAYSKIGKVNSTLTATLLIEKFKCEMLLFTGVAGALNEKLKIGDILYTTSTVQHDLDISAFGHPYGYVPGINVYEKTDDKLNEIAKIVAAKNGINLVGGVIASGDQFICDPVKKEWIKSTFDADAVEMEGASVGQVCATLDIPYFLMRAISDEANGGAEIDFDKFLEEVAQKSAKFVLGMVEYL</sequence>
<dbReference type="eggNOG" id="COG0775">
    <property type="taxonomic scope" value="Bacteria"/>
</dbReference>
<protein>
    <recommendedName>
        <fullName evidence="2">adenosylhomocysteine nucleosidase</fullName>
        <ecNumber evidence="2">3.2.2.9</ecNumber>
    </recommendedName>
</protein>
<dbReference type="AlphaFoldDB" id="A0A076FC99"/>
<organism evidence="7 8">
    <name type="scientific">Campylobacter iguaniorum</name>
    <dbReference type="NCBI Taxonomy" id="1244531"/>
    <lineage>
        <taxon>Bacteria</taxon>
        <taxon>Pseudomonadati</taxon>
        <taxon>Campylobacterota</taxon>
        <taxon>Epsilonproteobacteria</taxon>
        <taxon>Campylobacterales</taxon>
        <taxon>Campylobacteraceae</taxon>
        <taxon>Campylobacter</taxon>
    </lineage>
</organism>